<protein>
    <submittedName>
        <fullName evidence="3">Spore maturation protein</fullName>
    </submittedName>
</protein>
<dbReference type="PANTHER" id="PTHR35793">
    <property type="entry name" value="INNER MEMBRANE PROTEIN YJIG"/>
    <property type="match status" value="1"/>
</dbReference>
<dbReference type="InterPro" id="IPR011642">
    <property type="entry name" value="Gate_dom"/>
</dbReference>
<feature type="domain" description="Nucleoside transporter/FeoB GTPase Gate" evidence="2">
    <location>
        <begin position="48"/>
        <end position="146"/>
    </location>
</feature>
<keyword evidence="1" id="KW-0472">Membrane</keyword>
<evidence type="ECO:0000313" key="4">
    <source>
        <dbReference type="Proteomes" id="UP000886860"/>
    </source>
</evidence>
<reference evidence="3" key="2">
    <citation type="journal article" date="2021" name="PeerJ">
        <title>Extensive microbial diversity within the chicken gut microbiome revealed by metagenomics and culture.</title>
        <authorList>
            <person name="Gilroy R."/>
            <person name="Ravi A."/>
            <person name="Getino M."/>
            <person name="Pursley I."/>
            <person name="Horton D.L."/>
            <person name="Alikhan N.F."/>
            <person name="Baker D."/>
            <person name="Gharbi K."/>
            <person name="Hall N."/>
            <person name="Watson M."/>
            <person name="Adriaenssens E.M."/>
            <person name="Foster-Nyarko E."/>
            <person name="Jarju S."/>
            <person name="Secka A."/>
            <person name="Antonio M."/>
            <person name="Oren A."/>
            <person name="Chaudhuri R.R."/>
            <person name="La Ragione R."/>
            <person name="Hildebrand F."/>
            <person name="Pallen M.J."/>
        </authorList>
    </citation>
    <scope>NUCLEOTIDE SEQUENCE</scope>
    <source>
        <strain evidence="3">CHK123-3438</strain>
    </source>
</reference>
<dbReference type="Pfam" id="PF07670">
    <property type="entry name" value="Gate"/>
    <property type="match status" value="1"/>
</dbReference>
<dbReference type="Proteomes" id="UP000886860">
    <property type="component" value="Unassembled WGS sequence"/>
</dbReference>
<evidence type="ECO:0000259" key="2">
    <source>
        <dbReference type="Pfam" id="PF07670"/>
    </source>
</evidence>
<dbReference type="AlphaFoldDB" id="A0A9D1KHA6"/>
<keyword evidence="1" id="KW-1133">Transmembrane helix</keyword>
<feature type="transmembrane region" description="Helical" evidence="1">
    <location>
        <begin position="153"/>
        <end position="175"/>
    </location>
</feature>
<dbReference type="EMBL" id="DVKS01000215">
    <property type="protein sequence ID" value="HIT42971.1"/>
    <property type="molecule type" value="Genomic_DNA"/>
</dbReference>
<proteinExistence type="predicted"/>
<evidence type="ECO:0000256" key="1">
    <source>
        <dbReference type="SAM" id="Phobius"/>
    </source>
</evidence>
<keyword evidence="1" id="KW-0812">Transmembrane</keyword>
<accession>A0A9D1KHA6</accession>
<organism evidence="3 4">
    <name type="scientific">Candidatus Caccovicinus merdipullorum</name>
    <dbReference type="NCBI Taxonomy" id="2840724"/>
    <lineage>
        <taxon>Bacteria</taxon>
        <taxon>Bacillati</taxon>
        <taxon>Bacillota</taxon>
        <taxon>Clostridia</taxon>
        <taxon>Eubacteriales</taxon>
        <taxon>Candidatus Caccovicinus</taxon>
    </lineage>
</organism>
<feature type="transmembrane region" description="Helical" evidence="1">
    <location>
        <begin position="119"/>
        <end position="141"/>
    </location>
</feature>
<dbReference type="GO" id="GO:0005886">
    <property type="term" value="C:plasma membrane"/>
    <property type="evidence" value="ECO:0007669"/>
    <property type="project" value="TreeGrafter"/>
</dbReference>
<comment type="caution">
    <text evidence="3">The sequence shown here is derived from an EMBL/GenBank/DDBJ whole genome shotgun (WGS) entry which is preliminary data.</text>
</comment>
<name>A0A9D1KHA6_9FIRM</name>
<dbReference type="PANTHER" id="PTHR35793:SF2">
    <property type="entry name" value="INNER MEMBRANE PROTEIN YJIG"/>
    <property type="match status" value="1"/>
</dbReference>
<sequence>MSFFIWLSSALMPFTIFYFVAFGLLAGRPVFDDFLKGAKEGMEITAELFPTLAGLMVAVEVLRASGFLDFLADILQAPAAFFHIPAKLIPVTLMRLVSNSAAIGLMLDIFKSQGPDSALGLMASLMLSSTETVFYCLSIYFGSVGIRKTRYALWGALFATAAGVGASIWLGGMFAQPY</sequence>
<evidence type="ECO:0000313" key="3">
    <source>
        <dbReference type="EMBL" id="HIT42971.1"/>
    </source>
</evidence>
<feature type="transmembrane region" description="Helical" evidence="1">
    <location>
        <begin position="6"/>
        <end position="27"/>
    </location>
</feature>
<gene>
    <name evidence="3" type="ORF">IAB60_12915</name>
</gene>
<dbReference type="InterPro" id="IPR052549">
    <property type="entry name" value="SpmB"/>
</dbReference>
<reference evidence="3" key="1">
    <citation type="submission" date="2020-10" db="EMBL/GenBank/DDBJ databases">
        <authorList>
            <person name="Gilroy R."/>
        </authorList>
    </citation>
    <scope>NUCLEOTIDE SEQUENCE</scope>
    <source>
        <strain evidence="3">CHK123-3438</strain>
    </source>
</reference>